<feature type="region of interest" description="Disordered" evidence="2">
    <location>
        <begin position="339"/>
        <end position="361"/>
    </location>
</feature>
<accession>A0AAE9XME5</accession>
<dbReference type="InterPro" id="IPR004474">
    <property type="entry name" value="LytR_CpsA_psr"/>
</dbReference>
<dbReference type="Proteomes" id="UP001179600">
    <property type="component" value="Chromosome"/>
</dbReference>
<dbReference type="NCBIfam" id="TIGR00350">
    <property type="entry name" value="lytR_cpsA_psr"/>
    <property type="match status" value="1"/>
</dbReference>
<feature type="compositionally biased region" description="Basic and acidic residues" evidence="2">
    <location>
        <begin position="1"/>
        <end position="18"/>
    </location>
</feature>
<dbReference type="EMBL" id="CP116507">
    <property type="protein sequence ID" value="WCG22733.1"/>
    <property type="molecule type" value="Genomic_DNA"/>
</dbReference>
<comment type="similarity">
    <text evidence="1">Belongs to the LytR/CpsA/Psr (LCP) family.</text>
</comment>
<dbReference type="AlphaFoldDB" id="A0AAE9XME5"/>
<gene>
    <name evidence="4" type="ORF">PML95_00245</name>
</gene>
<feature type="domain" description="Cell envelope-related transcriptional attenuator" evidence="3">
    <location>
        <begin position="102"/>
        <end position="252"/>
    </location>
</feature>
<dbReference type="PANTHER" id="PTHR33392:SF3">
    <property type="entry name" value="POLYISOPRENYL-TEICHOIC ACID--PEPTIDOGLYCAN TEICHOIC ACID TRANSFERASE TAGT"/>
    <property type="match status" value="1"/>
</dbReference>
<dbReference type="PANTHER" id="PTHR33392">
    <property type="entry name" value="POLYISOPRENYL-TEICHOIC ACID--PEPTIDOGLYCAN TEICHOIC ACID TRANSFERASE TAGU"/>
    <property type="match status" value="1"/>
</dbReference>
<organism evidence="4 5">
    <name type="scientific">Vagococcus lutrae</name>
    <dbReference type="NCBI Taxonomy" id="81947"/>
    <lineage>
        <taxon>Bacteria</taxon>
        <taxon>Bacillati</taxon>
        <taxon>Bacillota</taxon>
        <taxon>Bacilli</taxon>
        <taxon>Lactobacillales</taxon>
        <taxon>Enterococcaceae</taxon>
        <taxon>Vagococcus</taxon>
    </lineage>
</organism>
<evidence type="ECO:0000259" key="3">
    <source>
        <dbReference type="Pfam" id="PF03816"/>
    </source>
</evidence>
<proteinExistence type="inferred from homology"/>
<feature type="compositionally biased region" description="Polar residues" evidence="2">
    <location>
        <begin position="347"/>
        <end position="357"/>
    </location>
</feature>
<dbReference type="RefSeq" id="WP_272163367.1">
    <property type="nucleotide sequence ID" value="NZ_CP116507.1"/>
</dbReference>
<dbReference type="InterPro" id="IPR050922">
    <property type="entry name" value="LytR/CpsA/Psr_CW_biosynth"/>
</dbReference>
<feature type="region of interest" description="Disordered" evidence="2">
    <location>
        <begin position="1"/>
        <end position="23"/>
    </location>
</feature>
<evidence type="ECO:0000256" key="2">
    <source>
        <dbReference type="SAM" id="MobiDB-lite"/>
    </source>
</evidence>
<sequence length="368" mass="41713">MQKNSKDDTKKTRSELHKNSRKKHKKIKPWQVIVVIILGLILAGVGYAARVLTSANNLLSRSYTPIEKKVEENRHIDPLKDPISILLLGVDNDDDRQLDSTRTDAMILMTFNPINKDISMVSIPRDTYTYMSIPNQFEGMTKINAAYSFGEAEAAIDAVEDLMELPINYYITVDFTAFEDIVNAVGGVEVDVPYDIKEQNAKGKFVIDLKEGRQHLTGEEALAFARTRKGDNDILRGSRQQELMNEIMKKAMSIGSITKLENIMEAISGHFWTNMDKQTIFKVAEAALVGKESYDIQNYIFDWSGFNYYGEDMVGLNDDSLQYISHKLRLSLGLDEPDERDEEGYEFQTNGLTSPKNIPNDGMAVWEE</sequence>
<protein>
    <submittedName>
        <fullName evidence="4">LCP family protein</fullName>
    </submittedName>
</protein>
<evidence type="ECO:0000313" key="4">
    <source>
        <dbReference type="EMBL" id="WCG22733.1"/>
    </source>
</evidence>
<evidence type="ECO:0000313" key="5">
    <source>
        <dbReference type="Proteomes" id="UP001179600"/>
    </source>
</evidence>
<reference evidence="4" key="1">
    <citation type="submission" date="2023-01" db="EMBL/GenBank/DDBJ databases">
        <title>Oxazolidinone resistance genes in florfenicol resistant enterococci from beef cattle and veal calves at slaughter.</title>
        <authorList>
            <person name="Biggel M."/>
        </authorList>
    </citation>
    <scope>NUCLEOTIDE SEQUENCE</scope>
    <source>
        <strain evidence="4">K204-1</strain>
    </source>
</reference>
<dbReference type="Gene3D" id="3.40.630.190">
    <property type="entry name" value="LCP protein"/>
    <property type="match status" value="1"/>
</dbReference>
<evidence type="ECO:0000256" key="1">
    <source>
        <dbReference type="ARBA" id="ARBA00006068"/>
    </source>
</evidence>
<dbReference type="Pfam" id="PF03816">
    <property type="entry name" value="LytR_cpsA_psr"/>
    <property type="match status" value="1"/>
</dbReference>
<name>A0AAE9XME5_9ENTE</name>